<evidence type="ECO:0000259" key="7">
    <source>
        <dbReference type="Pfam" id="PF05199"/>
    </source>
</evidence>
<dbReference type="AlphaFoldDB" id="A0A8B6C021"/>
<dbReference type="InterPro" id="IPR036188">
    <property type="entry name" value="FAD/NAD-bd_sf"/>
</dbReference>
<dbReference type="GO" id="GO:0016614">
    <property type="term" value="F:oxidoreductase activity, acting on CH-OH group of donors"/>
    <property type="evidence" value="ECO:0007669"/>
    <property type="project" value="InterPro"/>
</dbReference>
<comment type="similarity">
    <text evidence="2">Belongs to the GMC oxidoreductase family.</text>
</comment>
<evidence type="ECO:0000256" key="1">
    <source>
        <dbReference type="ARBA" id="ARBA00001974"/>
    </source>
</evidence>
<comment type="caution">
    <text evidence="8">The sequence shown here is derived from an EMBL/GenBank/DDBJ whole genome shotgun (WGS) entry which is preliminary data.</text>
</comment>
<dbReference type="InterPro" id="IPR000172">
    <property type="entry name" value="GMC_OxRdtase_N"/>
</dbReference>
<reference evidence="8" key="1">
    <citation type="submission" date="2018-11" db="EMBL/GenBank/DDBJ databases">
        <authorList>
            <person name="Alioto T."/>
            <person name="Alioto T."/>
        </authorList>
    </citation>
    <scope>NUCLEOTIDE SEQUENCE</scope>
</reference>
<dbReference type="Proteomes" id="UP000596742">
    <property type="component" value="Unassembled WGS sequence"/>
</dbReference>
<protein>
    <recommendedName>
        <fullName evidence="10">Glucose-methanol-choline oxidoreductase N-terminal domain-containing protein</fullName>
    </recommendedName>
</protein>
<feature type="domain" description="Glucose-methanol-choline oxidoreductase C-terminal" evidence="7">
    <location>
        <begin position="352"/>
        <end position="442"/>
    </location>
</feature>
<dbReference type="PANTHER" id="PTHR11552:SF147">
    <property type="entry name" value="CHOLINE DEHYDROGENASE, MITOCHONDRIAL"/>
    <property type="match status" value="1"/>
</dbReference>
<dbReference type="Pfam" id="PF00024">
    <property type="entry name" value="PAN_1"/>
    <property type="match status" value="1"/>
</dbReference>
<dbReference type="Pfam" id="PF00732">
    <property type="entry name" value="GMC_oxred_N"/>
    <property type="match status" value="1"/>
</dbReference>
<organism evidence="8 9">
    <name type="scientific">Mytilus galloprovincialis</name>
    <name type="common">Mediterranean mussel</name>
    <dbReference type="NCBI Taxonomy" id="29158"/>
    <lineage>
        <taxon>Eukaryota</taxon>
        <taxon>Metazoa</taxon>
        <taxon>Spiralia</taxon>
        <taxon>Lophotrochozoa</taxon>
        <taxon>Mollusca</taxon>
        <taxon>Bivalvia</taxon>
        <taxon>Autobranchia</taxon>
        <taxon>Pteriomorphia</taxon>
        <taxon>Mytilida</taxon>
        <taxon>Mytiloidea</taxon>
        <taxon>Mytilidae</taxon>
        <taxon>Mytilinae</taxon>
        <taxon>Mytilus</taxon>
    </lineage>
</organism>
<dbReference type="SUPFAM" id="SSF51905">
    <property type="entry name" value="FAD/NAD(P)-binding domain"/>
    <property type="match status" value="1"/>
</dbReference>
<sequence>MWTLCEIVVIEKQKDKIFSGHVLFEVPIPMWSICAQYCSRVKICKSINFIAANKTCQINDADPGESNCALVDSMGNSFVAASTFPQIYHKRAFFVYQRDSHRWKYTSNKRKTDWLKVNNIQKRARQDKLNSEQFTKTPKTPLCFSSNNVAGTMIDKESHILGAGSAGAVVVSRLSEEPFSVLLLEAGVSELEKEFSIVPGHYGRLFGTEADWQFKTVPQRYSHFSQKDKISSFPRGKLLRGSSSVNGMVLIRGSRHDFDEWENQGCTGWSYKHVLPFFKKMEKMKIHQLENSKYHGRKGPITITHKPASILEFFHQQAAAEIGYQTTDCNGYNQIGIRLVQSFERTKAWKSLDARLIRMDTTNHCDRLPFNTDAHWDCIIRHFADNGGHQTGTCRMGAKSDPTTVVDPYLRVKGIRNLRVVDASVMRNLPSGNTHAPTVMIAEKAADLIKRARKLKIYK</sequence>
<evidence type="ECO:0008006" key="10">
    <source>
        <dbReference type="Google" id="ProtNLM"/>
    </source>
</evidence>
<dbReference type="InterPro" id="IPR007867">
    <property type="entry name" value="GMC_OxRtase_C"/>
</dbReference>
<dbReference type="OrthoDB" id="269227at2759"/>
<comment type="cofactor">
    <cofactor evidence="1">
        <name>FAD</name>
        <dbReference type="ChEBI" id="CHEBI:57692"/>
    </cofactor>
</comment>
<dbReference type="GO" id="GO:0050660">
    <property type="term" value="F:flavin adenine dinucleotide binding"/>
    <property type="evidence" value="ECO:0007669"/>
    <property type="project" value="InterPro"/>
</dbReference>
<name>A0A8B6C021_MYTGA</name>
<evidence type="ECO:0000313" key="8">
    <source>
        <dbReference type="EMBL" id="VDH97355.1"/>
    </source>
</evidence>
<feature type="domain" description="Glucose-methanol-choline oxidoreductase N-terminal" evidence="6">
    <location>
        <begin position="162"/>
        <end position="348"/>
    </location>
</feature>
<keyword evidence="9" id="KW-1185">Reference proteome</keyword>
<dbReference type="InterPro" id="IPR012132">
    <property type="entry name" value="GMC_OxRdtase"/>
</dbReference>
<evidence type="ECO:0000256" key="4">
    <source>
        <dbReference type="ARBA" id="ARBA00022827"/>
    </source>
</evidence>
<keyword evidence="3" id="KW-0285">Flavoprotein</keyword>
<keyword evidence="4" id="KW-0274">FAD</keyword>
<accession>A0A8B6C021</accession>
<proteinExistence type="inferred from homology"/>
<dbReference type="InterPro" id="IPR003609">
    <property type="entry name" value="Pan_app"/>
</dbReference>
<dbReference type="EMBL" id="UYJE01000890">
    <property type="protein sequence ID" value="VDH97355.1"/>
    <property type="molecule type" value="Genomic_DNA"/>
</dbReference>
<dbReference type="Pfam" id="PF05199">
    <property type="entry name" value="GMC_oxred_C"/>
    <property type="match status" value="1"/>
</dbReference>
<feature type="domain" description="Apple" evidence="5">
    <location>
        <begin position="11"/>
        <end position="65"/>
    </location>
</feature>
<evidence type="ECO:0000259" key="5">
    <source>
        <dbReference type="Pfam" id="PF00024"/>
    </source>
</evidence>
<evidence type="ECO:0000256" key="3">
    <source>
        <dbReference type="ARBA" id="ARBA00022630"/>
    </source>
</evidence>
<evidence type="ECO:0000256" key="2">
    <source>
        <dbReference type="ARBA" id="ARBA00010790"/>
    </source>
</evidence>
<evidence type="ECO:0000259" key="6">
    <source>
        <dbReference type="Pfam" id="PF00732"/>
    </source>
</evidence>
<gene>
    <name evidence="8" type="ORF">MGAL_10B001886</name>
</gene>
<evidence type="ECO:0000313" key="9">
    <source>
        <dbReference type="Proteomes" id="UP000596742"/>
    </source>
</evidence>
<dbReference type="PANTHER" id="PTHR11552">
    <property type="entry name" value="GLUCOSE-METHANOL-CHOLINE GMC OXIDOREDUCTASE"/>
    <property type="match status" value="1"/>
</dbReference>
<dbReference type="Gene3D" id="3.50.50.60">
    <property type="entry name" value="FAD/NAD(P)-binding domain"/>
    <property type="match status" value="2"/>
</dbReference>